<feature type="domain" description="Peptidase M50" evidence="14">
    <location>
        <begin position="326"/>
        <end position="400"/>
    </location>
</feature>
<feature type="transmembrane region" description="Helical" evidence="13">
    <location>
        <begin position="16"/>
        <end position="36"/>
    </location>
</feature>
<feature type="region of interest" description="Disordered" evidence="12">
    <location>
        <begin position="250"/>
        <end position="269"/>
    </location>
</feature>
<comment type="subcellular location">
    <subcellularLocation>
        <location evidence="2">Membrane</location>
        <topology evidence="2">Multi-pass membrane protein</topology>
    </subcellularLocation>
</comment>
<keyword evidence="10" id="KW-0482">Metalloprotease</keyword>
<dbReference type="PANTHER" id="PTHR39188">
    <property type="entry name" value="MEMBRANE-ASSOCIATED ZINC METALLOPROTEASE M50B"/>
    <property type="match status" value="1"/>
</dbReference>
<evidence type="ECO:0000256" key="11">
    <source>
        <dbReference type="ARBA" id="ARBA00023136"/>
    </source>
</evidence>
<keyword evidence="6" id="KW-0479">Metal-binding</keyword>
<keyword evidence="4 15" id="KW-0645">Protease</keyword>
<keyword evidence="9 13" id="KW-1133">Transmembrane helix</keyword>
<reference evidence="15 16" key="1">
    <citation type="submission" date="2024-04" db="EMBL/GenBank/DDBJ databases">
        <title>Luteolibacter sp. isolated from soil.</title>
        <authorList>
            <person name="An J."/>
        </authorList>
    </citation>
    <scope>NUCLEOTIDE SEQUENCE [LARGE SCALE GENOMIC DNA]</scope>
    <source>
        <strain evidence="15 16">Y139</strain>
    </source>
</reference>
<evidence type="ECO:0000313" key="15">
    <source>
        <dbReference type="EMBL" id="MEK7951880.1"/>
    </source>
</evidence>
<evidence type="ECO:0000256" key="13">
    <source>
        <dbReference type="SAM" id="Phobius"/>
    </source>
</evidence>
<evidence type="ECO:0000256" key="1">
    <source>
        <dbReference type="ARBA" id="ARBA00001947"/>
    </source>
</evidence>
<accession>A0ABU9AVV2</accession>
<feature type="transmembrane region" description="Helical" evidence="13">
    <location>
        <begin position="445"/>
        <end position="463"/>
    </location>
</feature>
<evidence type="ECO:0000256" key="4">
    <source>
        <dbReference type="ARBA" id="ARBA00022670"/>
    </source>
</evidence>
<evidence type="ECO:0000256" key="10">
    <source>
        <dbReference type="ARBA" id="ARBA00023049"/>
    </source>
</evidence>
<feature type="transmembrane region" description="Helical" evidence="13">
    <location>
        <begin position="549"/>
        <end position="574"/>
    </location>
</feature>
<evidence type="ECO:0000259" key="14">
    <source>
        <dbReference type="Pfam" id="PF02163"/>
    </source>
</evidence>
<evidence type="ECO:0000256" key="5">
    <source>
        <dbReference type="ARBA" id="ARBA00022692"/>
    </source>
</evidence>
<feature type="transmembrane region" description="Helical" evidence="13">
    <location>
        <begin position="325"/>
        <end position="344"/>
    </location>
</feature>
<feature type="transmembrane region" description="Helical" evidence="13">
    <location>
        <begin position="303"/>
        <end position="319"/>
    </location>
</feature>
<sequence length="955" mass="104897">MTAVALLSFSNLLPGWVLAAWFGIVVLGPLLLLLVASFRRLGKTRKVTELSPMPPAMLSPDLARCGQPWIGRLGYLGHQMIQILHPAGDDAPDTATWVLPSSKDRSLALLTGTIPPSGGKPGFALRLMTFLADGRVIVTADHPVTHRIPGHWALLQRSFRTIEEQLQVHRERVEELRAGMAAILPAAAEIASRLATEERAINEALLTYGDYRTSGETEIRPSLLHAPAMVLRDLFTRLAGLHALSTTKKDIASARKDSTPGEDELSSGGGFKISLEDQIEQDIRRYRKHADQPLAKKYKRRRAALLLITLVAFTAAFGHDHPQETVAMLLGLIAVHEFGHWLMMKIFGYQRMGRFFVPFVGPIDQGSKPHAPAWQQLAVILAGPLPGLVFGLGVTIASFFTADLPMWLRDLGGLALALNAFQLLPFLPLDGGKAVDLLIFRDLPILRPFFTIVSALATFAAGLMVKSRALKVLAITMFSGLAWDFKMIKVVRGGRRLGWAGTVDDDKEALEKIFRGVREENNDSFLRGGDWQRQIDVLLGEVLRKRAGFVLRIFGGAFYSWSLVIPLLLIVFLFTGKFIGSAGQLNRLAKDVVEFREGFPVEQRAVTQVQYDAVTGLAGLTDDAVASGMGTPRELATLLPAEVTTELDKLDWTAASITLHGGELEPATLSIWLESLCARMETATKNGQHAEALRRAEILLHGLNALEPASLLSEREPMWDAQLRVLTAVDQLAASGKLDAATIQRLDARVKALNKAPVPAVESLLLVDSWGRRQAETALVAPKPADGPEPEFDTRFWRLATPQSRNLFNNIVAFKDATPATVLLGRYWKKSGKVGELPPEFEGGVKVHPAPGEAEYIAAFCDHHRQIALRRMTTLSALAMETYRLKNGAFPKQWKYAIPGGAELSLDNTSSPCLKLIDHLKEVRKPYPAWLGPLKDPATVDYTCPLNPAQEISKR</sequence>
<dbReference type="Proteomes" id="UP001371305">
    <property type="component" value="Unassembled WGS sequence"/>
</dbReference>
<keyword evidence="11 13" id="KW-0472">Membrane</keyword>
<dbReference type="RefSeq" id="WP_341405637.1">
    <property type="nucleotide sequence ID" value="NZ_JBBUKT010000005.1"/>
</dbReference>
<organism evidence="15 16">
    <name type="scientific">Luteolibacter soli</name>
    <dbReference type="NCBI Taxonomy" id="3135280"/>
    <lineage>
        <taxon>Bacteria</taxon>
        <taxon>Pseudomonadati</taxon>
        <taxon>Verrucomicrobiota</taxon>
        <taxon>Verrucomicrobiia</taxon>
        <taxon>Verrucomicrobiales</taxon>
        <taxon>Verrucomicrobiaceae</taxon>
        <taxon>Luteolibacter</taxon>
    </lineage>
</organism>
<keyword evidence="16" id="KW-1185">Reference proteome</keyword>
<comment type="similarity">
    <text evidence="3">Belongs to the peptidase M50B family.</text>
</comment>
<proteinExistence type="inferred from homology"/>
<evidence type="ECO:0000256" key="8">
    <source>
        <dbReference type="ARBA" id="ARBA00022833"/>
    </source>
</evidence>
<dbReference type="EMBL" id="JBBUKT010000005">
    <property type="protein sequence ID" value="MEK7951880.1"/>
    <property type="molecule type" value="Genomic_DNA"/>
</dbReference>
<keyword evidence="8" id="KW-0862">Zinc</keyword>
<comment type="caution">
    <text evidence="15">The sequence shown here is derived from an EMBL/GenBank/DDBJ whole genome shotgun (WGS) entry which is preliminary data.</text>
</comment>
<evidence type="ECO:0000256" key="12">
    <source>
        <dbReference type="SAM" id="MobiDB-lite"/>
    </source>
</evidence>
<evidence type="ECO:0000256" key="3">
    <source>
        <dbReference type="ARBA" id="ARBA00007931"/>
    </source>
</evidence>
<keyword evidence="7" id="KW-0378">Hydrolase</keyword>
<evidence type="ECO:0000256" key="6">
    <source>
        <dbReference type="ARBA" id="ARBA00022723"/>
    </source>
</evidence>
<dbReference type="PANTHER" id="PTHR39188:SF3">
    <property type="entry name" value="STAGE IV SPORULATION PROTEIN FB"/>
    <property type="match status" value="1"/>
</dbReference>
<evidence type="ECO:0000256" key="7">
    <source>
        <dbReference type="ARBA" id="ARBA00022801"/>
    </source>
</evidence>
<gene>
    <name evidence="15" type="ORF">WKV53_15295</name>
</gene>
<evidence type="ECO:0000313" key="16">
    <source>
        <dbReference type="Proteomes" id="UP001371305"/>
    </source>
</evidence>
<evidence type="ECO:0000256" key="2">
    <source>
        <dbReference type="ARBA" id="ARBA00004141"/>
    </source>
</evidence>
<name>A0ABU9AVV2_9BACT</name>
<feature type="compositionally biased region" description="Basic and acidic residues" evidence="12">
    <location>
        <begin position="250"/>
        <end position="259"/>
    </location>
</feature>
<dbReference type="GO" id="GO:0008233">
    <property type="term" value="F:peptidase activity"/>
    <property type="evidence" value="ECO:0007669"/>
    <property type="project" value="UniProtKB-KW"/>
</dbReference>
<keyword evidence="5 13" id="KW-0812">Transmembrane</keyword>
<dbReference type="InterPro" id="IPR008915">
    <property type="entry name" value="Peptidase_M50"/>
</dbReference>
<protein>
    <submittedName>
        <fullName evidence="15">Site-2 protease family protein</fullName>
    </submittedName>
</protein>
<evidence type="ECO:0000256" key="9">
    <source>
        <dbReference type="ARBA" id="ARBA00022989"/>
    </source>
</evidence>
<dbReference type="GO" id="GO:0006508">
    <property type="term" value="P:proteolysis"/>
    <property type="evidence" value="ECO:0007669"/>
    <property type="project" value="UniProtKB-KW"/>
</dbReference>
<comment type="cofactor">
    <cofactor evidence="1">
        <name>Zn(2+)</name>
        <dbReference type="ChEBI" id="CHEBI:29105"/>
    </cofactor>
</comment>
<feature type="transmembrane region" description="Helical" evidence="13">
    <location>
        <begin position="377"/>
        <end position="400"/>
    </location>
</feature>
<dbReference type="Pfam" id="PF02163">
    <property type="entry name" value="Peptidase_M50"/>
    <property type="match status" value="1"/>
</dbReference>